<evidence type="ECO:0000313" key="2">
    <source>
        <dbReference type="Proteomes" id="UP001054945"/>
    </source>
</evidence>
<comment type="caution">
    <text evidence="1">The sequence shown here is derived from an EMBL/GenBank/DDBJ whole genome shotgun (WGS) entry which is preliminary data.</text>
</comment>
<protein>
    <submittedName>
        <fullName evidence="1">Uncharacterized protein</fullName>
    </submittedName>
</protein>
<dbReference type="Proteomes" id="UP001054945">
    <property type="component" value="Unassembled WGS sequence"/>
</dbReference>
<keyword evidence="2" id="KW-1185">Reference proteome</keyword>
<proteinExistence type="predicted"/>
<evidence type="ECO:0000313" key="1">
    <source>
        <dbReference type="EMBL" id="GIY81954.1"/>
    </source>
</evidence>
<gene>
    <name evidence="1" type="ORF">CEXT_738611</name>
</gene>
<sequence length="84" mass="9652">MNGGGEWSVTRRWTTPFGKVHQDRVIRNLWIQCVATQSPTFPEKQSNLSGEERCARISTAIKKEDIFSESLRCICCSADWIFSR</sequence>
<name>A0AAV4WI99_CAEEX</name>
<reference evidence="1 2" key="1">
    <citation type="submission" date="2021-06" db="EMBL/GenBank/DDBJ databases">
        <title>Caerostris extrusa draft genome.</title>
        <authorList>
            <person name="Kono N."/>
            <person name="Arakawa K."/>
        </authorList>
    </citation>
    <scope>NUCLEOTIDE SEQUENCE [LARGE SCALE GENOMIC DNA]</scope>
</reference>
<dbReference type="EMBL" id="BPLR01016185">
    <property type="protein sequence ID" value="GIY81954.1"/>
    <property type="molecule type" value="Genomic_DNA"/>
</dbReference>
<accession>A0AAV4WI99</accession>
<dbReference type="AlphaFoldDB" id="A0AAV4WI99"/>
<organism evidence="1 2">
    <name type="scientific">Caerostris extrusa</name>
    <name type="common">Bark spider</name>
    <name type="synonym">Caerostris bankana</name>
    <dbReference type="NCBI Taxonomy" id="172846"/>
    <lineage>
        <taxon>Eukaryota</taxon>
        <taxon>Metazoa</taxon>
        <taxon>Ecdysozoa</taxon>
        <taxon>Arthropoda</taxon>
        <taxon>Chelicerata</taxon>
        <taxon>Arachnida</taxon>
        <taxon>Araneae</taxon>
        <taxon>Araneomorphae</taxon>
        <taxon>Entelegynae</taxon>
        <taxon>Araneoidea</taxon>
        <taxon>Araneidae</taxon>
        <taxon>Caerostris</taxon>
    </lineage>
</organism>